<sequence>MILSPDVSTSPATSCSTKRSSGSGTVFKTKKDAAGNITKHKARLVAKGYMQRQGIDFDEVFMLVARFESVHLLLAHAASKG</sequence>
<name>A0A6G1FEQ3_9ORYZ</name>
<comment type="caution">
    <text evidence="3">The sequence shown here is derived from an EMBL/GenBank/DDBJ whole genome shotgun (WGS) entry which is preliminary data.</text>
</comment>
<proteinExistence type="predicted"/>
<evidence type="ECO:0000313" key="4">
    <source>
        <dbReference type="Proteomes" id="UP000479710"/>
    </source>
</evidence>
<keyword evidence="4" id="KW-1185">Reference proteome</keyword>
<dbReference type="InterPro" id="IPR013103">
    <property type="entry name" value="RVT_2"/>
</dbReference>
<feature type="domain" description="Reverse transcriptase Ty1/copia-type" evidence="2">
    <location>
        <begin position="17"/>
        <end position="80"/>
    </location>
</feature>
<reference evidence="3 4" key="1">
    <citation type="submission" date="2019-11" db="EMBL/GenBank/DDBJ databases">
        <title>Whole genome sequence of Oryza granulata.</title>
        <authorList>
            <person name="Li W."/>
        </authorList>
    </citation>
    <scope>NUCLEOTIDE SEQUENCE [LARGE SCALE GENOMIC DNA]</scope>
    <source>
        <strain evidence="4">cv. Menghai</strain>
        <tissue evidence="3">Leaf</tissue>
    </source>
</reference>
<organism evidence="3 4">
    <name type="scientific">Oryza meyeriana var. granulata</name>
    <dbReference type="NCBI Taxonomy" id="110450"/>
    <lineage>
        <taxon>Eukaryota</taxon>
        <taxon>Viridiplantae</taxon>
        <taxon>Streptophyta</taxon>
        <taxon>Embryophyta</taxon>
        <taxon>Tracheophyta</taxon>
        <taxon>Spermatophyta</taxon>
        <taxon>Magnoliopsida</taxon>
        <taxon>Liliopsida</taxon>
        <taxon>Poales</taxon>
        <taxon>Poaceae</taxon>
        <taxon>BOP clade</taxon>
        <taxon>Oryzoideae</taxon>
        <taxon>Oryzeae</taxon>
        <taxon>Oryzinae</taxon>
        <taxon>Oryza</taxon>
        <taxon>Oryza meyeriana</taxon>
    </lineage>
</organism>
<gene>
    <name evidence="3" type="ORF">E2562_031998</name>
</gene>
<feature type="region of interest" description="Disordered" evidence="1">
    <location>
        <begin position="1"/>
        <end position="27"/>
    </location>
</feature>
<accession>A0A6G1FEQ3</accession>
<dbReference type="OrthoDB" id="1930494at2759"/>
<evidence type="ECO:0000259" key="2">
    <source>
        <dbReference type="Pfam" id="PF07727"/>
    </source>
</evidence>
<dbReference type="Pfam" id="PF07727">
    <property type="entry name" value="RVT_2"/>
    <property type="match status" value="1"/>
</dbReference>
<evidence type="ECO:0000256" key="1">
    <source>
        <dbReference type="SAM" id="MobiDB-lite"/>
    </source>
</evidence>
<dbReference type="AlphaFoldDB" id="A0A6G1FEQ3"/>
<feature type="compositionally biased region" description="Polar residues" evidence="1">
    <location>
        <begin position="1"/>
        <end position="26"/>
    </location>
</feature>
<dbReference type="Proteomes" id="UP000479710">
    <property type="component" value="Unassembled WGS sequence"/>
</dbReference>
<evidence type="ECO:0000313" key="3">
    <source>
        <dbReference type="EMBL" id="KAF0935282.1"/>
    </source>
</evidence>
<protein>
    <recommendedName>
        <fullName evidence="2">Reverse transcriptase Ty1/copia-type domain-containing protein</fullName>
    </recommendedName>
</protein>
<dbReference type="EMBL" id="SPHZ02000001">
    <property type="protein sequence ID" value="KAF0935282.1"/>
    <property type="molecule type" value="Genomic_DNA"/>
</dbReference>